<gene>
    <name evidence="6" type="ORF">ACFO0S_07645</name>
</gene>
<dbReference type="InterPro" id="IPR050763">
    <property type="entry name" value="ABC_transporter_ATP-binding"/>
</dbReference>
<dbReference type="GO" id="GO:0005524">
    <property type="term" value="F:ATP binding"/>
    <property type="evidence" value="ECO:0007669"/>
    <property type="project" value="UniProtKB-KW"/>
</dbReference>
<feature type="domain" description="ABC transporter" evidence="5">
    <location>
        <begin position="3"/>
        <end position="230"/>
    </location>
</feature>
<evidence type="ECO:0000256" key="2">
    <source>
        <dbReference type="ARBA" id="ARBA00022448"/>
    </source>
</evidence>
<protein>
    <submittedName>
        <fullName evidence="6">ABC transporter ATP-binding protein</fullName>
    </submittedName>
</protein>
<evidence type="ECO:0000256" key="4">
    <source>
        <dbReference type="ARBA" id="ARBA00022840"/>
    </source>
</evidence>
<sequence length="309" mass="35073">MTLVIQHVTKRYQKFTAVDQLSFTIPKGEAFGLIGQNGAGKTTTFRMILDLQETTEGSISWDGKPMNSVNRDLLGYLPEERGIFPTMPVEEQLYFFGELRGKKRKELKETVEYWLHRFDLVEKRKDKAETLSKGNQQKVQLIASFIHKPEFLILDEPFSGLDPVNKDLLKDAIIHLKEQGTTILFSSHQMDHVEELCDHLCLLKRGKALFSGSLLDLKKSYGKIKLAVRSPHSAEELSSLSGVASAIQKKDHVLLTLKDESYAQSIFDYVSAGQYIERFSLDYLTLDEIFKDKVGESHAEVLASRETTV</sequence>
<name>A0ABV8UWL1_9BACL</name>
<dbReference type="SUPFAM" id="SSF52540">
    <property type="entry name" value="P-loop containing nucleoside triphosphate hydrolases"/>
    <property type="match status" value="1"/>
</dbReference>
<evidence type="ECO:0000259" key="5">
    <source>
        <dbReference type="PROSITE" id="PS50893"/>
    </source>
</evidence>
<dbReference type="InterPro" id="IPR025302">
    <property type="entry name" value="DrrA1/2-like_C"/>
</dbReference>
<evidence type="ECO:0000313" key="6">
    <source>
        <dbReference type="EMBL" id="MFC4354918.1"/>
    </source>
</evidence>
<evidence type="ECO:0000256" key="1">
    <source>
        <dbReference type="ARBA" id="ARBA00005417"/>
    </source>
</evidence>
<dbReference type="Gene3D" id="3.40.50.300">
    <property type="entry name" value="P-loop containing nucleotide triphosphate hydrolases"/>
    <property type="match status" value="1"/>
</dbReference>
<evidence type="ECO:0000313" key="7">
    <source>
        <dbReference type="Proteomes" id="UP001595733"/>
    </source>
</evidence>
<keyword evidence="2" id="KW-0813">Transport</keyword>
<comment type="caution">
    <text evidence="6">The sequence shown here is derived from an EMBL/GenBank/DDBJ whole genome shotgun (WGS) entry which is preliminary data.</text>
</comment>
<dbReference type="Pfam" id="PF00005">
    <property type="entry name" value="ABC_tran"/>
    <property type="match status" value="1"/>
</dbReference>
<dbReference type="PROSITE" id="PS50893">
    <property type="entry name" value="ABC_TRANSPORTER_2"/>
    <property type="match status" value="1"/>
</dbReference>
<dbReference type="EMBL" id="JBHSEF010000021">
    <property type="protein sequence ID" value="MFC4354918.1"/>
    <property type="molecule type" value="Genomic_DNA"/>
</dbReference>
<dbReference type="InterPro" id="IPR003593">
    <property type="entry name" value="AAA+_ATPase"/>
</dbReference>
<keyword evidence="4 6" id="KW-0067">ATP-binding</keyword>
<dbReference type="SMART" id="SM00382">
    <property type="entry name" value="AAA"/>
    <property type="match status" value="1"/>
</dbReference>
<dbReference type="PANTHER" id="PTHR42711:SF5">
    <property type="entry name" value="ABC TRANSPORTER ATP-BINDING PROTEIN NATA"/>
    <property type="match status" value="1"/>
</dbReference>
<keyword evidence="7" id="KW-1185">Reference proteome</keyword>
<reference evidence="7" key="1">
    <citation type="journal article" date="2019" name="Int. J. Syst. Evol. Microbiol.">
        <title>The Global Catalogue of Microorganisms (GCM) 10K type strain sequencing project: providing services to taxonomists for standard genome sequencing and annotation.</title>
        <authorList>
            <consortium name="The Broad Institute Genomics Platform"/>
            <consortium name="The Broad Institute Genome Sequencing Center for Infectious Disease"/>
            <person name="Wu L."/>
            <person name="Ma J."/>
        </authorList>
    </citation>
    <scope>NUCLEOTIDE SEQUENCE [LARGE SCALE GENOMIC DNA]</scope>
    <source>
        <strain evidence="7">CCUG 50353</strain>
    </source>
</reference>
<evidence type="ECO:0000256" key="3">
    <source>
        <dbReference type="ARBA" id="ARBA00022741"/>
    </source>
</evidence>
<dbReference type="InterPro" id="IPR003439">
    <property type="entry name" value="ABC_transporter-like_ATP-bd"/>
</dbReference>
<comment type="similarity">
    <text evidence="1">Belongs to the ABC transporter superfamily.</text>
</comment>
<accession>A0ABV8UWL1</accession>
<dbReference type="RefSeq" id="WP_378141209.1">
    <property type="nucleotide sequence ID" value="NZ_JBHSEF010000021.1"/>
</dbReference>
<proteinExistence type="inferred from homology"/>
<organism evidence="6 7">
    <name type="scientific">Chryseomicrobium palamuruense</name>
    <dbReference type="NCBI Taxonomy" id="682973"/>
    <lineage>
        <taxon>Bacteria</taxon>
        <taxon>Bacillati</taxon>
        <taxon>Bacillota</taxon>
        <taxon>Bacilli</taxon>
        <taxon>Bacillales</taxon>
        <taxon>Caryophanaceae</taxon>
        <taxon>Chryseomicrobium</taxon>
    </lineage>
</organism>
<dbReference type="PROSITE" id="PS00211">
    <property type="entry name" value="ABC_TRANSPORTER_1"/>
    <property type="match status" value="1"/>
</dbReference>
<dbReference type="InterPro" id="IPR017871">
    <property type="entry name" value="ABC_transporter-like_CS"/>
</dbReference>
<dbReference type="InterPro" id="IPR027417">
    <property type="entry name" value="P-loop_NTPase"/>
</dbReference>
<dbReference type="Proteomes" id="UP001595733">
    <property type="component" value="Unassembled WGS sequence"/>
</dbReference>
<dbReference type="Pfam" id="PF13732">
    <property type="entry name" value="DrrA1-3_C"/>
    <property type="match status" value="1"/>
</dbReference>
<dbReference type="PANTHER" id="PTHR42711">
    <property type="entry name" value="ABC TRANSPORTER ATP-BINDING PROTEIN"/>
    <property type="match status" value="1"/>
</dbReference>
<keyword evidence="3" id="KW-0547">Nucleotide-binding</keyword>